<feature type="domain" description="NodB homology" evidence="1">
    <location>
        <begin position="56"/>
        <end position="236"/>
    </location>
</feature>
<dbReference type="InterPro" id="IPR014132">
    <property type="entry name" value="PdaB-like"/>
</dbReference>
<proteinExistence type="predicted"/>
<dbReference type="GO" id="GO:0016020">
    <property type="term" value="C:membrane"/>
    <property type="evidence" value="ECO:0007669"/>
    <property type="project" value="TreeGrafter"/>
</dbReference>
<dbReference type="PROSITE" id="PS51677">
    <property type="entry name" value="NODB"/>
    <property type="match status" value="1"/>
</dbReference>
<dbReference type="STRING" id="1236971.JCM9152_4488"/>
<dbReference type="NCBIfam" id="TIGR02764">
    <property type="entry name" value="spore_ybaN_pdaB"/>
    <property type="match status" value="1"/>
</dbReference>
<dbReference type="InterPro" id="IPR002509">
    <property type="entry name" value="NODB_dom"/>
</dbReference>
<organism evidence="2 3">
    <name type="scientific">Halalkalibacter hemicellulosilyticusJCM 9152</name>
    <dbReference type="NCBI Taxonomy" id="1236971"/>
    <lineage>
        <taxon>Bacteria</taxon>
        <taxon>Bacillati</taxon>
        <taxon>Bacillota</taxon>
        <taxon>Bacilli</taxon>
        <taxon>Bacillales</taxon>
        <taxon>Bacillaceae</taxon>
        <taxon>Halalkalibacter</taxon>
    </lineage>
</organism>
<accession>W4QL99</accession>
<protein>
    <submittedName>
        <fullName evidence="2">Polysaccharide deacetylase</fullName>
    </submittedName>
</protein>
<dbReference type="Proteomes" id="UP000018895">
    <property type="component" value="Unassembled WGS sequence"/>
</dbReference>
<dbReference type="Pfam" id="PF01522">
    <property type="entry name" value="Polysacc_deac_1"/>
    <property type="match status" value="1"/>
</dbReference>
<dbReference type="InterPro" id="IPR011330">
    <property type="entry name" value="Glyco_hydro/deAcase_b/a-brl"/>
</dbReference>
<keyword evidence="3" id="KW-1185">Reference proteome</keyword>
<name>W4QL99_9BACI</name>
<dbReference type="GO" id="GO:0005975">
    <property type="term" value="P:carbohydrate metabolic process"/>
    <property type="evidence" value="ECO:0007669"/>
    <property type="project" value="InterPro"/>
</dbReference>
<dbReference type="PANTHER" id="PTHR10587:SF128">
    <property type="entry name" value="POLYSACCHARIDE DEACETYLASE PDAB-RELATED"/>
    <property type="match status" value="1"/>
</dbReference>
<evidence type="ECO:0000313" key="2">
    <source>
        <dbReference type="EMBL" id="GAE32895.1"/>
    </source>
</evidence>
<evidence type="ECO:0000313" key="3">
    <source>
        <dbReference type="Proteomes" id="UP000018895"/>
    </source>
</evidence>
<sequence>MNFYWIVSAKKIKQLMLIILVAFFTASLVFVERNQISVFSTTDGPQAFYKAEIDKKQIALTFNISWGEEQLLPILDVLDEKGIEQANFFVSASWAERYPDLVEEIHKRGHSIGSHGYRYKDYVTWEQDKVRSDLNKSTQVLEELTGERPTLLRPPNGSFNKEVLSISDRAGYSTIHWSVNSNDYQNPGVEAIVNSVVPNTEPGDVILFHASDSVKQTHQALPIIIDQLRDAGFSFTTIEELMASTETQTEEI</sequence>
<dbReference type="InterPro" id="IPR050248">
    <property type="entry name" value="Polysacc_deacetylase_ArnD"/>
</dbReference>
<gene>
    <name evidence="2" type="ORF">JCM9152_4488</name>
</gene>
<comment type="caution">
    <text evidence="2">The sequence shown here is derived from an EMBL/GenBank/DDBJ whole genome shotgun (WGS) entry which is preliminary data.</text>
</comment>
<reference evidence="2" key="1">
    <citation type="journal article" date="2014" name="Genome Announc.">
        <title>Draft Genome Sequences of Three Alkaliphilic Bacillus Strains, Bacillus wakoensis JCM 9140T, Bacillus akibai JCM 9157T, and Bacillus hemicellulosilyticus JCM 9152T.</title>
        <authorList>
            <person name="Yuki M."/>
            <person name="Oshima K."/>
            <person name="Suda W."/>
            <person name="Oshida Y."/>
            <person name="Kitamura K."/>
            <person name="Iida T."/>
            <person name="Hattori M."/>
            <person name="Ohkuma M."/>
        </authorList>
    </citation>
    <scope>NUCLEOTIDE SEQUENCE [LARGE SCALE GENOMIC DNA]</scope>
    <source>
        <strain evidence="2">JCM 9152</strain>
    </source>
</reference>
<dbReference type="AlphaFoldDB" id="W4QL99"/>
<dbReference type="PANTHER" id="PTHR10587">
    <property type="entry name" value="GLYCOSYL TRANSFERASE-RELATED"/>
    <property type="match status" value="1"/>
</dbReference>
<dbReference type="GO" id="GO:0016810">
    <property type="term" value="F:hydrolase activity, acting on carbon-nitrogen (but not peptide) bonds"/>
    <property type="evidence" value="ECO:0007669"/>
    <property type="project" value="InterPro"/>
</dbReference>
<dbReference type="RefSeq" id="WP_035347511.1">
    <property type="nucleotide sequence ID" value="NZ_BAUU01000060.1"/>
</dbReference>
<evidence type="ECO:0000259" key="1">
    <source>
        <dbReference type="PROSITE" id="PS51677"/>
    </source>
</evidence>
<dbReference type="EMBL" id="BAUU01000060">
    <property type="protein sequence ID" value="GAE32895.1"/>
    <property type="molecule type" value="Genomic_DNA"/>
</dbReference>
<dbReference type="SUPFAM" id="SSF88713">
    <property type="entry name" value="Glycoside hydrolase/deacetylase"/>
    <property type="match status" value="1"/>
</dbReference>
<dbReference type="Gene3D" id="3.20.20.370">
    <property type="entry name" value="Glycoside hydrolase/deacetylase"/>
    <property type="match status" value="1"/>
</dbReference>
<dbReference type="OrthoDB" id="9806342at2"/>